<feature type="region of interest" description="Disordered" evidence="1">
    <location>
        <begin position="118"/>
        <end position="138"/>
    </location>
</feature>
<protein>
    <submittedName>
        <fullName evidence="2">Uncharacterized protein</fullName>
    </submittedName>
</protein>
<evidence type="ECO:0000313" key="3">
    <source>
        <dbReference type="Proteomes" id="UP001229421"/>
    </source>
</evidence>
<keyword evidence="3" id="KW-1185">Reference proteome</keyword>
<accession>A0AAD8NX95</accession>
<dbReference type="Proteomes" id="UP001229421">
    <property type="component" value="Unassembled WGS sequence"/>
</dbReference>
<comment type="caution">
    <text evidence="2">The sequence shown here is derived from an EMBL/GenBank/DDBJ whole genome shotgun (WGS) entry which is preliminary data.</text>
</comment>
<evidence type="ECO:0000313" key="2">
    <source>
        <dbReference type="EMBL" id="KAK1424159.1"/>
    </source>
</evidence>
<reference evidence="2" key="1">
    <citation type="journal article" date="2023" name="bioRxiv">
        <title>Improved chromosome-level genome assembly for marigold (Tagetes erecta).</title>
        <authorList>
            <person name="Jiang F."/>
            <person name="Yuan L."/>
            <person name="Wang S."/>
            <person name="Wang H."/>
            <person name="Xu D."/>
            <person name="Wang A."/>
            <person name="Fan W."/>
        </authorList>
    </citation>
    <scope>NUCLEOTIDE SEQUENCE</scope>
    <source>
        <strain evidence="2">WSJ</strain>
        <tissue evidence="2">Leaf</tissue>
    </source>
</reference>
<dbReference type="AlphaFoldDB" id="A0AAD8NX95"/>
<evidence type="ECO:0000256" key="1">
    <source>
        <dbReference type="SAM" id="MobiDB-lite"/>
    </source>
</evidence>
<feature type="compositionally biased region" description="Polar residues" evidence="1">
    <location>
        <begin position="129"/>
        <end position="138"/>
    </location>
</feature>
<proteinExistence type="predicted"/>
<organism evidence="2 3">
    <name type="scientific">Tagetes erecta</name>
    <name type="common">African marigold</name>
    <dbReference type="NCBI Taxonomy" id="13708"/>
    <lineage>
        <taxon>Eukaryota</taxon>
        <taxon>Viridiplantae</taxon>
        <taxon>Streptophyta</taxon>
        <taxon>Embryophyta</taxon>
        <taxon>Tracheophyta</taxon>
        <taxon>Spermatophyta</taxon>
        <taxon>Magnoliopsida</taxon>
        <taxon>eudicotyledons</taxon>
        <taxon>Gunneridae</taxon>
        <taxon>Pentapetalae</taxon>
        <taxon>asterids</taxon>
        <taxon>campanulids</taxon>
        <taxon>Asterales</taxon>
        <taxon>Asteraceae</taxon>
        <taxon>Asteroideae</taxon>
        <taxon>Heliantheae alliance</taxon>
        <taxon>Tageteae</taxon>
        <taxon>Tagetes</taxon>
    </lineage>
</organism>
<name>A0AAD8NX95_TARER</name>
<sequence>MLVQDHEALIAEAAKESVLNDNYVDCFDPFKEFYGEEVENVRMIDEVEEETNTGKVAEDSLTEEVADYGLTEEGKNGGKVAKMVIDMGKNQEEDVLSGLVCDELTGKKEKVTVNVGNGAENAGTDADNVMNQSLTWKP</sequence>
<dbReference type="EMBL" id="JAUHHV010000005">
    <property type="protein sequence ID" value="KAK1424159.1"/>
    <property type="molecule type" value="Genomic_DNA"/>
</dbReference>
<gene>
    <name evidence="2" type="ORF">QVD17_19478</name>
</gene>